<name>A0A2G9XBN3_UNCKA</name>
<sequence length="352" mass="40262">MNILLCYVTPYSLIAVLNGDKTVRVKFPYPAFFDNYSDIWESVYGEALFRLGLKSPLNTIVVCNSQDLLYPLIKGKSVKVVPAQEAFSEFNIPMIFLGEKRVYCPQGCFELNINSEAVFKWFDFEESVVNVTNFFQNRFLYGPAPAESVWEKSFQNALIRAKMQAAFRLVSPNFLETVEELYLSGEALYGFTNFQELLLNFLDAMEVLGFWRLYFDDKAVLGPLAGLYPEKERALKILNKYPFKRVADVFIVPGVASAQIIFEDGKKQTLNLAREGIHLVPLSKEELTVKLRLKKGHFEKKVSAGVFGAVFDTRKRPLAFSDLRSERFTIRDNIRKQVRGWGSQIQSSNNKD</sequence>
<evidence type="ECO:0000313" key="2">
    <source>
        <dbReference type="Proteomes" id="UP000231388"/>
    </source>
</evidence>
<dbReference type="EMBL" id="PCQY01000033">
    <property type="protein sequence ID" value="PIP04366.1"/>
    <property type="molecule type" value="Genomic_DNA"/>
</dbReference>
<reference evidence="1 2" key="1">
    <citation type="submission" date="2017-09" db="EMBL/GenBank/DDBJ databases">
        <title>Depth-based differentiation of microbial function through sediment-hosted aquifers and enrichment of novel symbionts in the deep terrestrial subsurface.</title>
        <authorList>
            <person name="Probst A.J."/>
            <person name="Ladd B."/>
            <person name="Jarett J.K."/>
            <person name="Geller-Mcgrath D.E."/>
            <person name="Sieber C.M."/>
            <person name="Emerson J.B."/>
            <person name="Anantharaman K."/>
            <person name="Thomas B.C."/>
            <person name="Malmstrom R."/>
            <person name="Stieglmeier M."/>
            <person name="Klingl A."/>
            <person name="Woyke T."/>
            <person name="Ryan C.M."/>
            <person name="Banfield J.F."/>
        </authorList>
    </citation>
    <scope>NUCLEOTIDE SEQUENCE [LARGE SCALE GENOMIC DNA]</scope>
    <source>
        <strain evidence="1">CG23_combo_of_CG06-09_8_20_14_all_40_14</strain>
    </source>
</reference>
<comment type="caution">
    <text evidence="1">The sequence shown here is derived from an EMBL/GenBank/DDBJ whole genome shotgun (WGS) entry which is preliminary data.</text>
</comment>
<evidence type="ECO:0000313" key="1">
    <source>
        <dbReference type="EMBL" id="PIP04366.1"/>
    </source>
</evidence>
<proteinExistence type="predicted"/>
<dbReference type="AlphaFoldDB" id="A0A2G9XBN3"/>
<organism evidence="1 2">
    <name type="scientific">candidate division WWE3 bacterium CG23_combo_of_CG06-09_8_20_14_all_40_14</name>
    <dbReference type="NCBI Taxonomy" id="1975095"/>
    <lineage>
        <taxon>Bacteria</taxon>
        <taxon>Katanobacteria</taxon>
    </lineage>
</organism>
<gene>
    <name evidence="1" type="ORF">COX53_02870</name>
</gene>
<protein>
    <submittedName>
        <fullName evidence="1">Uncharacterized protein</fullName>
    </submittedName>
</protein>
<dbReference type="Proteomes" id="UP000231388">
    <property type="component" value="Unassembled WGS sequence"/>
</dbReference>
<accession>A0A2G9XBN3</accession>